<comment type="subunit">
    <text evidence="2 10">Homodimer.</text>
</comment>
<evidence type="ECO:0000313" key="13">
    <source>
        <dbReference type="Proteomes" id="UP000253792"/>
    </source>
</evidence>
<dbReference type="GO" id="GO:0036222">
    <property type="term" value="F:XTP diphosphatase activity"/>
    <property type="evidence" value="ECO:0007669"/>
    <property type="project" value="UniProtKB-UniRule"/>
</dbReference>
<dbReference type="FunFam" id="3.90.950.10:FF:000001">
    <property type="entry name" value="dITP/XTP pyrophosphatase"/>
    <property type="match status" value="1"/>
</dbReference>
<protein>
    <recommendedName>
        <fullName evidence="10">dITP/XTP pyrophosphatase</fullName>
        <ecNumber evidence="10">3.6.1.66</ecNumber>
    </recommendedName>
    <alternativeName>
        <fullName evidence="10">Non-canonical purine NTP pyrophosphatase</fullName>
    </alternativeName>
    <alternativeName>
        <fullName evidence="10">Non-standard purine NTP pyrophosphatase</fullName>
    </alternativeName>
    <alternativeName>
        <fullName evidence="10">Nucleoside-triphosphate diphosphatase</fullName>
    </alternativeName>
    <alternativeName>
        <fullName evidence="10">Nucleoside-triphosphate pyrophosphatase</fullName>
        <shortName evidence="10">NTPase</shortName>
    </alternativeName>
</protein>
<dbReference type="RefSeq" id="WP_114621201.1">
    <property type="nucleotide sequence ID" value="NZ_PPTP01000009.1"/>
</dbReference>
<evidence type="ECO:0000256" key="6">
    <source>
        <dbReference type="ARBA" id="ARBA00022842"/>
    </source>
</evidence>
<evidence type="ECO:0000256" key="8">
    <source>
        <dbReference type="ARBA" id="ARBA00051875"/>
    </source>
</evidence>
<comment type="similarity">
    <text evidence="1 10 11">Belongs to the HAM1 NTPase family.</text>
</comment>
<dbReference type="EMBL" id="PPTP01000009">
    <property type="protein sequence ID" value="RDB54484.1"/>
    <property type="molecule type" value="Genomic_DNA"/>
</dbReference>
<keyword evidence="7 10" id="KW-0546">Nucleotide metabolism</keyword>
<dbReference type="InterPro" id="IPR029001">
    <property type="entry name" value="ITPase-like_fam"/>
</dbReference>
<feature type="binding site" evidence="10">
    <location>
        <position position="72"/>
    </location>
    <ligand>
        <name>substrate</name>
    </ligand>
</feature>
<dbReference type="GO" id="GO:0009146">
    <property type="term" value="P:purine nucleoside triphosphate catabolic process"/>
    <property type="evidence" value="ECO:0007669"/>
    <property type="project" value="UniProtKB-UniRule"/>
</dbReference>
<dbReference type="CDD" id="cd00515">
    <property type="entry name" value="HAM1"/>
    <property type="match status" value="1"/>
</dbReference>
<evidence type="ECO:0000256" key="4">
    <source>
        <dbReference type="ARBA" id="ARBA00022741"/>
    </source>
</evidence>
<evidence type="ECO:0000256" key="7">
    <source>
        <dbReference type="ARBA" id="ARBA00023080"/>
    </source>
</evidence>
<dbReference type="EC" id="3.6.1.66" evidence="10"/>
<dbReference type="InterPro" id="IPR002637">
    <property type="entry name" value="RdgB/HAM1"/>
</dbReference>
<dbReference type="GO" id="GO:0005829">
    <property type="term" value="C:cytosol"/>
    <property type="evidence" value="ECO:0007669"/>
    <property type="project" value="TreeGrafter"/>
</dbReference>
<dbReference type="InterPro" id="IPR020922">
    <property type="entry name" value="dITP/XTP_pyrophosphatase"/>
</dbReference>
<dbReference type="NCBIfam" id="TIGR00042">
    <property type="entry name" value="RdgB/HAM1 family non-canonical purine NTP pyrophosphatase"/>
    <property type="match status" value="1"/>
</dbReference>
<dbReference type="OrthoDB" id="9807456at2"/>
<keyword evidence="3 10" id="KW-0479">Metal-binding</keyword>
<dbReference type="GO" id="GO:0009117">
    <property type="term" value="P:nucleotide metabolic process"/>
    <property type="evidence" value="ECO:0007669"/>
    <property type="project" value="UniProtKB-KW"/>
</dbReference>
<comment type="catalytic activity">
    <reaction evidence="9 10">
        <text>XTP + H2O = XMP + diphosphate + H(+)</text>
        <dbReference type="Rhea" id="RHEA:28610"/>
        <dbReference type="ChEBI" id="CHEBI:15377"/>
        <dbReference type="ChEBI" id="CHEBI:15378"/>
        <dbReference type="ChEBI" id="CHEBI:33019"/>
        <dbReference type="ChEBI" id="CHEBI:57464"/>
        <dbReference type="ChEBI" id="CHEBI:61314"/>
        <dbReference type="EC" id="3.6.1.66"/>
    </reaction>
</comment>
<gene>
    <name evidence="12" type="primary">rdgB</name>
    <name evidence="12" type="ORF">C1880_09125</name>
</gene>
<reference evidence="12 13" key="1">
    <citation type="journal article" date="2018" name="Elife">
        <title>Discovery and characterization of a prevalent human gut bacterial enzyme sufficient for the inactivation of a family of plant toxins.</title>
        <authorList>
            <person name="Koppel N."/>
            <person name="Bisanz J.E."/>
            <person name="Pandelia M.E."/>
            <person name="Turnbaugh P.J."/>
            <person name="Balskus E.P."/>
        </authorList>
    </citation>
    <scope>NUCLEOTIDE SEQUENCE [LARGE SCALE GENOMIC DNA]</scope>
    <source>
        <strain evidence="13">anaerobia AP69FAA</strain>
    </source>
</reference>
<dbReference type="Gene3D" id="3.90.950.10">
    <property type="match status" value="1"/>
</dbReference>
<accession>A0A369L4X3</accession>
<evidence type="ECO:0000256" key="5">
    <source>
        <dbReference type="ARBA" id="ARBA00022801"/>
    </source>
</evidence>
<evidence type="ECO:0000256" key="1">
    <source>
        <dbReference type="ARBA" id="ARBA00008023"/>
    </source>
</evidence>
<feature type="active site" description="Proton acceptor" evidence="10">
    <location>
        <position position="71"/>
    </location>
</feature>
<dbReference type="GO" id="GO:0035870">
    <property type="term" value="F:dITP diphosphatase activity"/>
    <property type="evidence" value="ECO:0007669"/>
    <property type="project" value="UniProtKB-UniRule"/>
</dbReference>
<dbReference type="SUPFAM" id="SSF52972">
    <property type="entry name" value="ITPase-like"/>
    <property type="match status" value="1"/>
</dbReference>
<comment type="caution">
    <text evidence="12">The sequence shown here is derived from an EMBL/GenBank/DDBJ whole genome shotgun (WGS) entry which is preliminary data.</text>
</comment>
<dbReference type="AlphaFoldDB" id="A0A369L4X3"/>
<keyword evidence="6 10" id="KW-0460">Magnesium</keyword>
<feature type="binding site" evidence="10">
    <location>
        <position position="179"/>
    </location>
    <ligand>
        <name>substrate</name>
    </ligand>
</feature>
<comment type="catalytic activity">
    <reaction evidence="10">
        <text>ITP + H2O = IMP + diphosphate + H(+)</text>
        <dbReference type="Rhea" id="RHEA:29399"/>
        <dbReference type="ChEBI" id="CHEBI:15377"/>
        <dbReference type="ChEBI" id="CHEBI:15378"/>
        <dbReference type="ChEBI" id="CHEBI:33019"/>
        <dbReference type="ChEBI" id="CHEBI:58053"/>
        <dbReference type="ChEBI" id="CHEBI:61402"/>
        <dbReference type="EC" id="3.6.1.66"/>
    </reaction>
</comment>
<feature type="binding site" evidence="10">
    <location>
        <begin position="154"/>
        <end position="157"/>
    </location>
    <ligand>
        <name>substrate</name>
    </ligand>
</feature>
<comment type="cofactor">
    <cofactor evidence="10">
        <name>Mg(2+)</name>
        <dbReference type="ChEBI" id="CHEBI:18420"/>
    </cofactor>
    <text evidence="10">Binds 1 Mg(2+) ion per subunit.</text>
</comment>
<name>A0A369L4X3_9ACTN</name>
<keyword evidence="5 10" id="KW-0378">Hydrolase</keyword>
<dbReference type="GO" id="GO:0000166">
    <property type="term" value="F:nucleotide binding"/>
    <property type="evidence" value="ECO:0007669"/>
    <property type="project" value="UniProtKB-KW"/>
</dbReference>
<sequence>MKTVLIASNNAHKAVEIAEALDFPGWEFKTLKQAGVHSDPVEDAETFLGNARIKAQAAQQASGGMAVLADDSGLEVDALDGAPGVHSARYAGEPCDDAANNAKLLDALSDVEDEQRSARFVCHLVYLDEQGREHDARGTVEGRIAHEPQGDNGFGYDPLFLPEVFDFERSLGQALSEEKNSISHRGNALRELRAKLSENA</sequence>
<dbReference type="GO" id="GO:0036220">
    <property type="term" value="F:ITP diphosphatase activity"/>
    <property type="evidence" value="ECO:0007669"/>
    <property type="project" value="UniProtKB-UniRule"/>
</dbReference>
<evidence type="ECO:0000256" key="9">
    <source>
        <dbReference type="ARBA" id="ARBA00052017"/>
    </source>
</evidence>
<evidence type="ECO:0000256" key="2">
    <source>
        <dbReference type="ARBA" id="ARBA00011738"/>
    </source>
</evidence>
<dbReference type="HAMAP" id="MF_01405">
    <property type="entry name" value="Non_canon_purine_NTPase"/>
    <property type="match status" value="1"/>
</dbReference>
<proteinExistence type="inferred from homology"/>
<dbReference type="Pfam" id="PF01725">
    <property type="entry name" value="Ham1p_like"/>
    <property type="match status" value="1"/>
</dbReference>
<dbReference type="PANTHER" id="PTHR11067:SF9">
    <property type="entry name" value="INOSINE TRIPHOSPHATE PYROPHOSPHATASE"/>
    <property type="match status" value="1"/>
</dbReference>
<evidence type="ECO:0000256" key="3">
    <source>
        <dbReference type="ARBA" id="ARBA00022723"/>
    </source>
</evidence>
<dbReference type="Proteomes" id="UP000253792">
    <property type="component" value="Unassembled WGS sequence"/>
</dbReference>
<feature type="binding site" evidence="10">
    <location>
        <begin position="8"/>
        <end position="13"/>
    </location>
    <ligand>
        <name>substrate</name>
    </ligand>
</feature>
<feature type="binding site" evidence="10">
    <location>
        <begin position="184"/>
        <end position="185"/>
    </location>
    <ligand>
        <name>substrate</name>
    </ligand>
</feature>
<dbReference type="GO" id="GO:0017111">
    <property type="term" value="F:ribonucleoside triphosphate phosphatase activity"/>
    <property type="evidence" value="ECO:0007669"/>
    <property type="project" value="InterPro"/>
</dbReference>
<organism evidence="12 13">
    <name type="scientific">Senegalimassilia anaerobia</name>
    <dbReference type="NCBI Taxonomy" id="1473216"/>
    <lineage>
        <taxon>Bacteria</taxon>
        <taxon>Bacillati</taxon>
        <taxon>Actinomycetota</taxon>
        <taxon>Coriobacteriia</taxon>
        <taxon>Coriobacteriales</taxon>
        <taxon>Coriobacteriaceae</taxon>
        <taxon>Senegalimassilia</taxon>
    </lineage>
</organism>
<keyword evidence="4 10" id="KW-0547">Nucleotide-binding</keyword>
<evidence type="ECO:0000256" key="10">
    <source>
        <dbReference type="HAMAP-Rule" id="MF_01405"/>
    </source>
</evidence>
<keyword evidence="13" id="KW-1185">Reference proteome</keyword>
<comment type="caution">
    <text evidence="10">Lacks conserved residue(s) required for the propagation of feature annotation.</text>
</comment>
<dbReference type="STRING" id="1034345.GCA_000236865_00073"/>
<evidence type="ECO:0000313" key="12">
    <source>
        <dbReference type="EMBL" id="RDB54484.1"/>
    </source>
</evidence>
<comment type="function">
    <text evidence="10">Pyrophosphatase that catalyzes the hydrolysis of nucleoside triphosphates to their monophosphate derivatives, with a high preference for the non-canonical purine nucleotides XTP (xanthosine triphosphate), dITP (deoxyinosine triphosphate) and ITP. Seems to function as a house-cleaning enzyme that removes non-canonical purine nucleotides from the nucleotide pool, thus preventing their incorporation into DNA/RNA and avoiding chromosomal lesions.</text>
</comment>
<feature type="binding site" evidence="10">
    <location>
        <position position="71"/>
    </location>
    <ligand>
        <name>Mg(2+)</name>
        <dbReference type="ChEBI" id="CHEBI:18420"/>
    </ligand>
</feature>
<comment type="catalytic activity">
    <reaction evidence="8 10">
        <text>dITP + H2O = dIMP + diphosphate + H(+)</text>
        <dbReference type="Rhea" id="RHEA:28342"/>
        <dbReference type="ChEBI" id="CHEBI:15377"/>
        <dbReference type="ChEBI" id="CHEBI:15378"/>
        <dbReference type="ChEBI" id="CHEBI:33019"/>
        <dbReference type="ChEBI" id="CHEBI:61194"/>
        <dbReference type="ChEBI" id="CHEBI:61382"/>
        <dbReference type="EC" id="3.6.1.66"/>
    </reaction>
</comment>
<dbReference type="GO" id="GO:0046872">
    <property type="term" value="F:metal ion binding"/>
    <property type="evidence" value="ECO:0007669"/>
    <property type="project" value="UniProtKB-KW"/>
</dbReference>
<dbReference type="PANTHER" id="PTHR11067">
    <property type="entry name" value="INOSINE TRIPHOSPHATE PYROPHOSPHATASE/HAM1 PROTEIN"/>
    <property type="match status" value="1"/>
</dbReference>
<evidence type="ECO:0000256" key="11">
    <source>
        <dbReference type="RuleBase" id="RU003781"/>
    </source>
</evidence>